<dbReference type="SUPFAM" id="SSF48726">
    <property type="entry name" value="Immunoglobulin"/>
    <property type="match status" value="1"/>
</dbReference>
<dbReference type="GO" id="GO:0005524">
    <property type="term" value="F:ATP binding"/>
    <property type="evidence" value="ECO:0007669"/>
    <property type="project" value="UniProtKB-KW"/>
</dbReference>
<accession>A0A8D3DQH7</accession>
<dbReference type="PANTHER" id="PTHR45080:SF8">
    <property type="entry name" value="IG-LIKE DOMAIN-CONTAINING PROTEIN"/>
    <property type="match status" value="1"/>
</dbReference>
<sequence length="192" mass="21258">MSKRFALNYSNEKVWKSELTFFTNPRSSKQQCARKFYYTHPPPVPPDSSHAQCEQPTVSLEVSSPIQSDEEEAMEVGDSPALCKSVHFKEPPSIQVAPCYQGITVGQDVIISAKVTGQPKPMVYWLKDRVAVKAAGRFAVRETDDGTRELRIISAQRSDAGLYVCKAVNECGSEQAECRVEVTGAQWGIQSV</sequence>
<protein>
    <recommendedName>
        <fullName evidence="8">Ig-like domain-containing protein</fullName>
    </recommendedName>
</protein>
<keyword evidence="7" id="KW-0393">Immunoglobulin domain</keyword>
<dbReference type="PANTHER" id="PTHR45080">
    <property type="entry name" value="CONTACTIN 5"/>
    <property type="match status" value="1"/>
</dbReference>
<organism evidence="9 10">
    <name type="scientific">Scophthalmus maximus</name>
    <name type="common">Turbot</name>
    <name type="synonym">Psetta maxima</name>
    <dbReference type="NCBI Taxonomy" id="52904"/>
    <lineage>
        <taxon>Eukaryota</taxon>
        <taxon>Metazoa</taxon>
        <taxon>Chordata</taxon>
        <taxon>Craniata</taxon>
        <taxon>Vertebrata</taxon>
        <taxon>Euteleostomi</taxon>
        <taxon>Actinopterygii</taxon>
        <taxon>Neopterygii</taxon>
        <taxon>Teleostei</taxon>
        <taxon>Neoteleostei</taxon>
        <taxon>Acanthomorphata</taxon>
        <taxon>Carangaria</taxon>
        <taxon>Pleuronectiformes</taxon>
        <taxon>Pleuronectoidei</taxon>
        <taxon>Scophthalmidae</taxon>
        <taxon>Scophthalmus</taxon>
    </lineage>
</organism>
<dbReference type="SMART" id="SM00408">
    <property type="entry name" value="IGc2"/>
    <property type="match status" value="1"/>
</dbReference>
<dbReference type="GO" id="GO:0007156">
    <property type="term" value="P:homophilic cell adhesion via plasma membrane adhesion molecules"/>
    <property type="evidence" value="ECO:0007669"/>
    <property type="project" value="TreeGrafter"/>
</dbReference>
<evidence type="ECO:0000256" key="5">
    <source>
        <dbReference type="ARBA" id="ARBA00022840"/>
    </source>
</evidence>
<dbReference type="Gene3D" id="2.60.40.10">
    <property type="entry name" value="Immunoglobulins"/>
    <property type="match status" value="1"/>
</dbReference>
<keyword evidence="5" id="KW-0067">ATP-binding</keyword>
<dbReference type="InterPro" id="IPR013098">
    <property type="entry name" value="Ig_I-set"/>
</dbReference>
<dbReference type="GeneTree" id="ENSGT00940000163418"/>
<keyword evidence="3" id="KW-0677">Repeat</keyword>
<dbReference type="InterPro" id="IPR013783">
    <property type="entry name" value="Ig-like_fold"/>
</dbReference>
<dbReference type="AlphaFoldDB" id="A0A8D3DQH7"/>
<name>A0A8D3DQH7_SCOMX</name>
<keyword evidence="2" id="KW-0732">Signal</keyword>
<dbReference type="InterPro" id="IPR003598">
    <property type="entry name" value="Ig_sub2"/>
</dbReference>
<dbReference type="PROSITE" id="PS50835">
    <property type="entry name" value="IG_LIKE"/>
    <property type="match status" value="1"/>
</dbReference>
<evidence type="ECO:0000256" key="4">
    <source>
        <dbReference type="ARBA" id="ARBA00022741"/>
    </source>
</evidence>
<proteinExistence type="inferred from homology"/>
<comment type="similarity">
    <text evidence="1">Belongs to the protein kinase superfamily. CAMK Ser/Thr protein kinase family.</text>
</comment>
<evidence type="ECO:0000313" key="10">
    <source>
        <dbReference type="Proteomes" id="UP000694558"/>
    </source>
</evidence>
<evidence type="ECO:0000256" key="7">
    <source>
        <dbReference type="ARBA" id="ARBA00023319"/>
    </source>
</evidence>
<reference evidence="9" key="2">
    <citation type="submission" date="2025-08" db="UniProtKB">
        <authorList>
            <consortium name="Ensembl"/>
        </authorList>
    </citation>
    <scope>IDENTIFICATION</scope>
</reference>
<dbReference type="Pfam" id="PF07679">
    <property type="entry name" value="I-set"/>
    <property type="match status" value="1"/>
</dbReference>
<evidence type="ECO:0000256" key="6">
    <source>
        <dbReference type="ARBA" id="ARBA00023157"/>
    </source>
</evidence>
<evidence type="ECO:0000256" key="1">
    <source>
        <dbReference type="ARBA" id="ARBA00006692"/>
    </source>
</evidence>
<evidence type="ECO:0000256" key="3">
    <source>
        <dbReference type="ARBA" id="ARBA00022737"/>
    </source>
</evidence>
<dbReference type="Proteomes" id="UP000694558">
    <property type="component" value="Chromosome 1"/>
</dbReference>
<dbReference type="GO" id="GO:0005886">
    <property type="term" value="C:plasma membrane"/>
    <property type="evidence" value="ECO:0007669"/>
    <property type="project" value="TreeGrafter"/>
</dbReference>
<dbReference type="Ensembl" id="ENSSMAT00000076615.1">
    <property type="protein sequence ID" value="ENSSMAP00000061786.1"/>
    <property type="gene ID" value="ENSSMAG00000022872.1"/>
</dbReference>
<dbReference type="InterPro" id="IPR003599">
    <property type="entry name" value="Ig_sub"/>
</dbReference>
<dbReference type="InterPro" id="IPR050958">
    <property type="entry name" value="Cell_Adh-Cytoskel_Orgn"/>
</dbReference>
<evidence type="ECO:0000313" key="9">
    <source>
        <dbReference type="Ensembl" id="ENSSMAP00000061786.1"/>
    </source>
</evidence>
<dbReference type="FunFam" id="2.60.40.10:FF:000145">
    <property type="entry name" value="Myosin light chain kinase, smooth muscle"/>
    <property type="match status" value="1"/>
</dbReference>
<dbReference type="InterPro" id="IPR007110">
    <property type="entry name" value="Ig-like_dom"/>
</dbReference>
<reference evidence="9" key="1">
    <citation type="submission" date="2023-05" db="EMBL/GenBank/DDBJ databases">
        <title>High-quality long-read genome of Scophthalmus maximus.</title>
        <authorList>
            <person name="Lien S."/>
            <person name="Martinez P."/>
        </authorList>
    </citation>
    <scope>NUCLEOTIDE SEQUENCE [LARGE SCALE GENOMIC DNA]</scope>
</reference>
<dbReference type="InterPro" id="IPR036179">
    <property type="entry name" value="Ig-like_dom_sf"/>
</dbReference>
<keyword evidence="6" id="KW-1015">Disulfide bond</keyword>
<evidence type="ECO:0000259" key="8">
    <source>
        <dbReference type="PROSITE" id="PS50835"/>
    </source>
</evidence>
<feature type="domain" description="Ig-like" evidence="8">
    <location>
        <begin position="92"/>
        <end position="183"/>
    </location>
</feature>
<keyword evidence="4" id="KW-0547">Nucleotide-binding</keyword>
<evidence type="ECO:0000256" key="2">
    <source>
        <dbReference type="ARBA" id="ARBA00022729"/>
    </source>
</evidence>
<dbReference type="SMART" id="SM00409">
    <property type="entry name" value="IG"/>
    <property type="match status" value="1"/>
</dbReference>